<organism evidence="1 2">
    <name type="scientific">Setomelanomma holmii</name>
    <dbReference type="NCBI Taxonomy" id="210430"/>
    <lineage>
        <taxon>Eukaryota</taxon>
        <taxon>Fungi</taxon>
        <taxon>Dikarya</taxon>
        <taxon>Ascomycota</taxon>
        <taxon>Pezizomycotina</taxon>
        <taxon>Dothideomycetes</taxon>
        <taxon>Pleosporomycetidae</taxon>
        <taxon>Pleosporales</taxon>
        <taxon>Pleosporineae</taxon>
        <taxon>Phaeosphaeriaceae</taxon>
        <taxon>Setomelanomma</taxon>
    </lineage>
</organism>
<dbReference type="PANTHER" id="PTHR40788:SF1">
    <property type="entry name" value="IPA PROTEIN"/>
    <property type="match status" value="1"/>
</dbReference>
<proteinExistence type="predicted"/>
<comment type="caution">
    <text evidence="1">The sequence shown here is derived from an EMBL/GenBank/DDBJ whole genome shotgun (WGS) entry which is preliminary data.</text>
</comment>
<dbReference type="EMBL" id="ML978336">
    <property type="protein sequence ID" value="KAF2023597.1"/>
    <property type="molecule type" value="Genomic_DNA"/>
</dbReference>
<accession>A0A9P4LGI3</accession>
<dbReference type="PANTHER" id="PTHR40788">
    <property type="entry name" value="CLR5 DOMAIN-CONTAINING PROTEIN-RELATED"/>
    <property type="match status" value="1"/>
</dbReference>
<evidence type="ECO:0000313" key="1">
    <source>
        <dbReference type="EMBL" id="KAF2023597.1"/>
    </source>
</evidence>
<dbReference type="OrthoDB" id="2922289at2759"/>
<dbReference type="Proteomes" id="UP000799777">
    <property type="component" value="Unassembled WGS sequence"/>
</dbReference>
<keyword evidence="2" id="KW-1185">Reference proteome</keyword>
<protein>
    <submittedName>
        <fullName evidence="1">Uncharacterized protein</fullName>
    </submittedName>
</protein>
<evidence type="ECO:0000313" key="2">
    <source>
        <dbReference type="Proteomes" id="UP000799777"/>
    </source>
</evidence>
<sequence>MSERELDSIGELGVIVTFIQTLSSVVQLPGVNQKKGHFFVSTYSALENEFRQLKTGLDLGDFAIPIDNMLEPGMAKGALTKLDRYLLEKKGLKFGFLYQDLVNDSVASIYRHFEEQKAKAEDHTPSQYTGRL</sequence>
<reference evidence="1" key="1">
    <citation type="journal article" date="2020" name="Stud. Mycol.">
        <title>101 Dothideomycetes genomes: a test case for predicting lifestyles and emergence of pathogens.</title>
        <authorList>
            <person name="Haridas S."/>
            <person name="Albert R."/>
            <person name="Binder M."/>
            <person name="Bloem J."/>
            <person name="Labutti K."/>
            <person name="Salamov A."/>
            <person name="Andreopoulos B."/>
            <person name="Baker S."/>
            <person name="Barry K."/>
            <person name="Bills G."/>
            <person name="Bluhm B."/>
            <person name="Cannon C."/>
            <person name="Castanera R."/>
            <person name="Culley D."/>
            <person name="Daum C."/>
            <person name="Ezra D."/>
            <person name="Gonzalez J."/>
            <person name="Henrissat B."/>
            <person name="Kuo A."/>
            <person name="Liang C."/>
            <person name="Lipzen A."/>
            <person name="Lutzoni F."/>
            <person name="Magnuson J."/>
            <person name="Mondo S."/>
            <person name="Nolan M."/>
            <person name="Ohm R."/>
            <person name="Pangilinan J."/>
            <person name="Park H.-J."/>
            <person name="Ramirez L."/>
            <person name="Alfaro M."/>
            <person name="Sun H."/>
            <person name="Tritt A."/>
            <person name="Yoshinaga Y."/>
            <person name="Zwiers L.-H."/>
            <person name="Turgeon B."/>
            <person name="Goodwin S."/>
            <person name="Spatafora J."/>
            <person name="Crous P."/>
            <person name="Grigoriev I."/>
        </authorList>
    </citation>
    <scope>NUCLEOTIDE SEQUENCE</scope>
    <source>
        <strain evidence="1">CBS 110217</strain>
    </source>
</reference>
<dbReference type="AlphaFoldDB" id="A0A9P4LGI3"/>
<gene>
    <name evidence="1" type="ORF">EK21DRAFT_118612</name>
</gene>
<name>A0A9P4LGI3_9PLEO</name>